<comment type="catalytic activity">
    <reaction evidence="7 8">
        <text>tRNA(Trp) + L-tryptophan + ATP = L-tryptophyl-tRNA(Trp) + AMP + diphosphate + H(+)</text>
        <dbReference type="Rhea" id="RHEA:24080"/>
        <dbReference type="Rhea" id="RHEA-COMP:9671"/>
        <dbReference type="Rhea" id="RHEA-COMP:9705"/>
        <dbReference type="ChEBI" id="CHEBI:15378"/>
        <dbReference type="ChEBI" id="CHEBI:30616"/>
        <dbReference type="ChEBI" id="CHEBI:33019"/>
        <dbReference type="ChEBI" id="CHEBI:57912"/>
        <dbReference type="ChEBI" id="CHEBI:78442"/>
        <dbReference type="ChEBI" id="CHEBI:78535"/>
        <dbReference type="ChEBI" id="CHEBI:456215"/>
        <dbReference type="EC" id="6.1.1.2"/>
    </reaction>
</comment>
<evidence type="ECO:0000256" key="3">
    <source>
        <dbReference type="ARBA" id="ARBA00022741"/>
    </source>
</evidence>
<proteinExistence type="inferred from homology"/>
<keyword evidence="3 8" id="KW-0547">Nucleotide-binding</keyword>
<dbReference type="PRINTS" id="PR01039">
    <property type="entry name" value="TRNASYNTHTRP"/>
</dbReference>
<protein>
    <recommendedName>
        <fullName evidence="8">Tryptophan--tRNA ligase</fullName>
        <ecNumber evidence="8">6.1.1.2</ecNumber>
    </recommendedName>
    <alternativeName>
        <fullName evidence="8">Tryptophanyl-tRNA synthetase</fullName>
        <shortName evidence="8">TrpRS</shortName>
    </alternativeName>
</protein>
<keyword evidence="2 8" id="KW-0436">Ligase</keyword>
<evidence type="ECO:0000256" key="10">
    <source>
        <dbReference type="SAM" id="MobiDB-lite"/>
    </source>
</evidence>
<dbReference type="GO" id="GO:0005829">
    <property type="term" value="C:cytosol"/>
    <property type="evidence" value="ECO:0007669"/>
    <property type="project" value="TreeGrafter"/>
</dbReference>
<feature type="region of interest" description="Disordered" evidence="10">
    <location>
        <begin position="198"/>
        <end position="217"/>
    </location>
</feature>
<feature type="short sequence motif" description="'HIGH' region" evidence="8">
    <location>
        <begin position="17"/>
        <end position="25"/>
    </location>
</feature>
<dbReference type="OrthoDB" id="9801042at2"/>
<dbReference type="Proteomes" id="UP000287447">
    <property type="component" value="Unassembled WGS sequence"/>
</dbReference>
<dbReference type="SUPFAM" id="SSF52374">
    <property type="entry name" value="Nucleotidylyl transferase"/>
    <property type="match status" value="1"/>
</dbReference>
<evidence type="ECO:0000256" key="5">
    <source>
        <dbReference type="ARBA" id="ARBA00022917"/>
    </source>
</evidence>
<dbReference type="GO" id="GO:0005524">
    <property type="term" value="F:ATP binding"/>
    <property type="evidence" value="ECO:0007669"/>
    <property type="project" value="UniProtKB-UniRule"/>
</dbReference>
<dbReference type="InterPro" id="IPR002306">
    <property type="entry name" value="Trp-tRNA-ligase"/>
</dbReference>
<dbReference type="InterPro" id="IPR024109">
    <property type="entry name" value="Trp-tRNA-ligase_bac-type"/>
</dbReference>
<dbReference type="EMBL" id="SADE01000002">
    <property type="protein sequence ID" value="RVU36314.1"/>
    <property type="molecule type" value="Genomic_DNA"/>
</dbReference>
<name>A0A437QPD2_9PROT</name>
<dbReference type="InterPro" id="IPR002305">
    <property type="entry name" value="aa-tRNA-synth_Ic"/>
</dbReference>
<feature type="binding site" evidence="8">
    <location>
        <position position="193"/>
    </location>
    <ligand>
        <name>ATP</name>
        <dbReference type="ChEBI" id="CHEBI:30616"/>
    </ligand>
</feature>
<feature type="binding site" evidence="8">
    <location>
        <begin position="24"/>
        <end position="25"/>
    </location>
    <ligand>
        <name>ATP</name>
        <dbReference type="ChEBI" id="CHEBI:30616"/>
    </ligand>
</feature>
<evidence type="ECO:0000256" key="6">
    <source>
        <dbReference type="ARBA" id="ARBA00023146"/>
    </source>
</evidence>
<comment type="caution">
    <text evidence="11">The sequence shown here is derived from an EMBL/GenBank/DDBJ whole genome shotgun (WGS) entry which is preliminary data.</text>
</comment>
<feature type="short sequence motif" description="'KMSKS' region" evidence="8">
    <location>
        <begin position="202"/>
        <end position="206"/>
    </location>
</feature>
<dbReference type="CDD" id="cd00806">
    <property type="entry name" value="TrpRS_core"/>
    <property type="match status" value="1"/>
</dbReference>
<dbReference type="GO" id="GO:0004830">
    <property type="term" value="F:tryptophan-tRNA ligase activity"/>
    <property type="evidence" value="ECO:0007669"/>
    <property type="project" value="UniProtKB-UniRule"/>
</dbReference>
<evidence type="ECO:0000256" key="2">
    <source>
        <dbReference type="ARBA" id="ARBA00022598"/>
    </source>
</evidence>
<dbReference type="RefSeq" id="WP_127765790.1">
    <property type="nucleotide sequence ID" value="NZ_SADE01000002.1"/>
</dbReference>
<evidence type="ECO:0000256" key="7">
    <source>
        <dbReference type="ARBA" id="ARBA00049929"/>
    </source>
</evidence>
<feature type="binding site" evidence="8">
    <location>
        <begin position="152"/>
        <end position="154"/>
    </location>
    <ligand>
        <name>ATP</name>
        <dbReference type="ChEBI" id="CHEBI:30616"/>
    </ligand>
</feature>
<dbReference type="Pfam" id="PF00579">
    <property type="entry name" value="tRNA-synt_1b"/>
    <property type="match status" value="1"/>
</dbReference>
<evidence type="ECO:0000256" key="1">
    <source>
        <dbReference type="ARBA" id="ARBA00005594"/>
    </source>
</evidence>
<keyword evidence="8" id="KW-0963">Cytoplasm</keyword>
<feature type="binding site" evidence="8">
    <location>
        <begin position="16"/>
        <end position="18"/>
    </location>
    <ligand>
        <name>ATP</name>
        <dbReference type="ChEBI" id="CHEBI:30616"/>
    </ligand>
</feature>
<feature type="compositionally biased region" description="Basic and acidic residues" evidence="10">
    <location>
        <begin position="198"/>
        <end position="210"/>
    </location>
</feature>
<dbReference type="InterPro" id="IPR001412">
    <property type="entry name" value="aa-tRNA-synth_I_CS"/>
</dbReference>
<keyword evidence="6 8" id="KW-0030">Aminoacyl-tRNA synthetase</keyword>
<dbReference type="InterPro" id="IPR014729">
    <property type="entry name" value="Rossmann-like_a/b/a_fold"/>
</dbReference>
<organism evidence="11 12">
    <name type="scientific">Hwanghaeella grinnelliae</name>
    <dbReference type="NCBI Taxonomy" id="2500179"/>
    <lineage>
        <taxon>Bacteria</taxon>
        <taxon>Pseudomonadati</taxon>
        <taxon>Pseudomonadota</taxon>
        <taxon>Alphaproteobacteria</taxon>
        <taxon>Rhodospirillales</taxon>
        <taxon>Rhodospirillaceae</taxon>
        <taxon>Hwanghaeella</taxon>
    </lineage>
</organism>
<dbReference type="PROSITE" id="PS00178">
    <property type="entry name" value="AA_TRNA_LIGASE_I"/>
    <property type="match status" value="1"/>
</dbReference>
<comment type="subcellular location">
    <subcellularLocation>
        <location evidence="8">Cytoplasm</location>
    </subcellularLocation>
</comment>
<evidence type="ECO:0000313" key="12">
    <source>
        <dbReference type="Proteomes" id="UP000287447"/>
    </source>
</evidence>
<keyword evidence="4 8" id="KW-0067">ATP-binding</keyword>
<keyword evidence="5 8" id="KW-0648">Protein biosynthesis</keyword>
<dbReference type="Gene3D" id="1.10.240.10">
    <property type="entry name" value="Tyrosyl-Transfer RNA Synthetase"/>
    <property type="match status" value="1"/>
</dbReference>
<keyword evidence="12" id="KW-1185">Reference proteome</keyword>
<dbReference type="PANTHER" id="PTHR43766">
    <property type="entry name" value="TRYPTOPHAN--TRNA LIGASE, MITOCHONDRIAL"/>
    <property type="match status" value="1"/>
</dbReference>
<evidence type="ECO:0000313" key="11">
    <source>
        <dbReference type="EMBL" id="RVU36314.1"/>
    </source>
</evidence>
<gene>
    <name evidence="8 11" type="primary">trpS</name>
    <name evidence="11" type="ORF">EOI86_13960</name>
</gene>
<dbReference type="HAMAP" id="MF_00140_B">
    <property type="entry name" value="Trp_tRNA_synth_B"/>
    <property type="match status" value="1"/>
</dbReference>
<dbReference type="EC" id="6.1.1.2" evidence="8"/>
<dbReference type="PANTHER" id="PTHR43766:SF1">
    <property type="entry name" value="TRYPTOPHAN--TRNA LIGASE, MITOCHONDRIAL"/>
    <property type="match status" value="1"/>
</dbReference>
<feature type="binding site" evidence="8">
    <location>
        <begin position="202"/>
        <end position="206"/>
    </location>
    <ligand>
        <name>ATP</name>
        <dbReference type="ChEBI" id="CHEBI:30616"/>
    </ligand>
</feature>
<sequence>MTTATNVENRIFSGIQPTGNLTLGNYLGAIRNWAALQDDYECIYCLVDLHAITLFQNPEELRRNTREVAAGLLACGIDPKKHILFNQSQNQDHAELAWIFNCVARMGWLNRMTQFKEKAGKNRENASTGLFVYPNLMAADILAYKATHVPVGEDQKQHLELARDIAAKFNNDWEKPDFFPLTEPLILGAATRVMSLRDGTKKMSKSDPSDMSRINMTDGPDAIAQKIRKAKTDPEALPSEAEGLEGRPEAQNLVNIYAALRGVDVETALGDVGGKQFSEFKPILSDVAVSVLGPIGEEMQRLLQDVAEIDRILCEGSERSRAITNPILREVREVVGFVQ</sequence>
<comment type="similarity">
    <text evidence="1 8 9">Belongs to the class-I aminoacyl-tRNA synthetase family.</text>
</comment>
<dbReference type="InterPro" id="IPR050203">
    <property type="entry name" value="Trp-tRNA_synthetase"/>
</dbReference>
<dbReference type="GO" id="GO:0006436">
    <property type="term" value="P:tryptophanyl-tRNA aminoacylation"/>
    <property type="evidence" value="ECO:0007669"/>
    <property type="project" value="UniProtKB-UniRule"/>
</dbReference>
<dbReference type="NCBIfam" id="TIGR00233">
    <property type="entry name" value="trpS"/>
    <property type="match status" value="1"/>
</dbReference>
<evidence type="ECO:0000256" key="9">
    <source>
        <dbReference type="RuleBase" id="RU363036"/>
    </source>
</evidence>
<dbReference type="Gene3D" id="3.40.50.620">
    <property type="entry name" value="HUPs"/>
    <property type="match status" value="1"/>
</dbReference>
<evidence type="ECO:0000256" key="4">
    <source>
        <dbReference type="ARBA" id="ARBA00022840"/>
    </source>
</evidence>
<reference evidence="12" key="1">
    <citation type="submission" date="2019-01" db="EMBL/GenBank/DDBJ databases">
        <title>Gri0909 isolated from a small marine red alga.</title>
        <authorList>
            <person name="Kim J."/>
            <person name="Jeong S.E."/>
            <person name="Jeon C.O."/>
        </authorList>
    </citation>
    <scope>NUCLEOTIDE SEQUENCE [LARGE SCALE GENOMIC DNA]</scope>
    <source>
        <strain evidence="12">Gri0909</strain>
    </source>
</reference>
<comment type="function">
    <text evidence="8">Catalyzes the attachment of tryptophan to tRNA(Trp).</text>
</comment>
<accession>A0A437QPD2</accession>
<comment type="subunit">
    <text evidence="8">Homodimer.</text>
</comment>
<evidence type="ECO:0000256" key="8">
    <source>
        <dbReference type="HAMAP-Rule" id="MF_00140"/>
    </source>
</evidence>
<dbReference type="AlphaFoldDB" id="A0A437QPD2"/>
<feature type="binding site" evidence="8">
    <location>
        <position position="140"/>
    </location>
    <ligand>
        <name>L-tryptophan</name>
        <dbReference type="ChEBI" id="CHEBI:57912"/>
    </ligand>
</feature>